<dbReference type="GO" id="GO:0019674">
    <property type="term" value="P:NAD+ metabolic process"/>
    <property type="evidence" value="ECO:0007669"/>
    <property type="project" value="TreeGrafter"/>
</dbReference>
<dbReference type="KEGG" id="dto:TOL2_C25450"/>
<dbReference type="PANTHER" id="PTHR13158:SF5">
    <property type="entry name" value="NAD KINASE 2, MITOCHONDRIAL"/>
    <property type="match status" value="1"/>
</dbReference>
<evidence type="ECO:0000313" key="2">
    <source>
        <dbReference type="Proteomes" id="UP000007347"/>
    </source>
</evidence>
<dbReference type="RefSeq" id="WP_014958010.1">
    <property type="nucleotide sequence ID" value="NC_018645.1"/>
</dbReference>
<dbReference type="Gene3D" id="3.40.50.10330">
    <property type="entry name" value="Probable inorganic polyphosphate/atp-NAD kinase, domain 1"/>
    <property type="match status" value="1"/>
</dbReference>
<dbReference type="Proteomes" id="UP000007347">
    <property type="component" value="Chromosome"/>
</dbReference>
<evidence type="ECO:0000313" key="1">
    <source>
        <dbReference type="EMBL" id="CCK80704.1"/>
    </source>
</evidence>
<dbReference type="AlphaFoldDB" id="K0N9Q8"/>
<keyword evidence="2" id="KW-1185">Reference proteome</keyword>
<dbReference type="HOGENOM" id="CLU_054187_0_0_7"/>
<dbReference type="EMBL" id="FO203503">
    <property type="protein sequence ID" value="CCK80704.1"/>
    <property type="molecule type" value="Genomic_DNA"/>
</dbReference>
<organism evidence="1 2">
    <name type="scientific">Desulfobacula toluolica (strain DSM 7467 / Tol2)</name>
    <dbReference type="NCBI Taxonomy" id="651182"/>
    <lineage>
        <taxon>Bacteria</taxon>
        <taxon>Pseudomonadati</taxon>
        <taxon>Thermodesulfobacteriota</taxon>
        <taxon>Desulfobacteria</taxon>
        <taxon>Desulfobacterales</taxon>
        <taxon>Desulfobacteraceae</taxon>
        <taxon>Desulfobacula</taxon>
    </lineage>
</organism>
<name>K0N9Q8_DESTT</name>
<accession>K0N9Q8</accession>
<sequence length="318" mass="35288">MDREYENKIVLIVRETRLDDLILRYNTLGQAQFYIEHLGADFSDYLVEDKIYKSSVSRARQILTRFGRVQVLHRRFVPDFIFGNKDLIVVLGQDGLVANTMKYLDNQYVIGVNPDPERWDGVLLPFQVSDLEQIVLEVFAGKRPISTITMAKASLSDGQSLCAVNDFFIGAQTHVSARYTISINNRTEDHSSSGIIVSTGLGSSGWLKSILTGAAGITSAAGIKSAVAQSSLSFDSDLKCDWDTDHLYFSVREPFPSKTTSTDLVFGEITRQEPMILLSKMPGNGVIFSDGVENDYLKFNSGMTAKITLSDKCGHFIV</sequence>
<dbReference type="STRING" id="651182.TOL2_C25450"/>
<dbReference type="InterPro" id="IPR016064">
    <property type="entry name" value="NAD/diacylglycerol_kinase_sf"/>
</dbReference>
<gene>
    <name evidence="1" type="ordered locus">TOL2_C25450</name>
</gene>
<reference evidence="1 2" key="1">
    <citation type="journal article" date="2013" name="Environ. Microbiol.">
        <title>Complete genome, catabolic sub-proteomes and key-metabolites of Desulfobacula toluolica Tol2, a marine, aromatic compound-degrading, sulfate-reducing bacterium.</title>
        <authorList>
            <person name="Wohlbrand L."/>
            <person name="Jacob J.H."/>
            <person name="Kube M."/>
            <person name="Mussmann M."/>
            <person name="Jarling R."/>
            <person name="Beck A."/>
            <person name="Amann R."/>
            <person name="Wilkes H."/>
            <person name="Reinhardt R."/>
            <person name="Rabus R."/>
        </authorList>
    </citation>
    <scope>NUCLEOTIDE SEQUENCE [LARGE SCALE GENOMIC DNA]</scope>
    <source>
        <strain evidence="2">DSM 7467 / Tol2</strain>
    </source>
</reference>
<proteinExistence type="predicted"/>
<dbReference type="OrthoDB" id="1889537at2"/>
<dbReference type="PANTHER" id="PTHR13158">
    <property type="match status" value="1"/>
</dbReference>
<dbReference type="GO" id="GO:0003951">
    <property type="term" value="F:NAD+ kinase activity"/>
    <property type="evidence" value="ECO:0007669"/>
    <property type="project" value="TreeGrafter"/>
</dbReference>
<dbReference type="PATRIC" id="fig|651182.5.peg.2998"/>
<protein>
    <submittedName>
        <fullName evidence="1">Conserved uncharacterized protein</fullName>
    </submittedName>
</protein>
<dbReference type="InterPro" id="IPR017438">
    <property type="entry name" value="ATP-NAD_kinase_N"/>
</dbReference>
<dbReference type="SUPFAM" id="SSF111331">
    <property type="entry name" value="NAD kinase/diacylglycerol kinase-like"/>
    <property type="match status" value="1"/>
</dbReference>